<dbReference type="InterPro" id="IPR005106">
    <property type="entry name" value="Asp/hSer_DH_NAD-bd"/>
</dbReference>
<keyword evidence="9" id="KW-0486">Methionine biosynthesis</keyword>
<accession>A0ABZ0B298</accession>
<evidence type="ECO:0000259" key="11">
    <source>
        <dbReference type="Pfam" id="PF00742"/>
    </source>
</evidence>
<protein>
    <recommendedName>
        <fullName evidence="5">Homoserine dehydrogenase</fullName>
        <ecNumber evidence="4">1.1.1.3</ecNumber>
    </recommendedName>
</protein>
<reference evidence="13 14" key="1">
    <citation type="submission" date="2023-08" db="EMBL/GenBank/DDBJ databases">
        <title>Rhodoferax potami sp. nov. and Rhodoferax mekongensis sp. nov., isolated from the Mekong River in Thailand.</title>
        <authorList>
            <person name="Kitikhun S."/>
            <person name="Charoenyingcharoen P."/>
            <person name="Siriarchawattana P."/>
            <person name="Likhitrattanapisal S."/>
            <person name="Nilsakha T."/>
            <person name="Chanpet A."/>
            <person name="Rattanawaree P."/>
            <person name="Ingsriswang S."/>
        </authorList>
    </citation>
    <scope>NUCLEOTIDE SEQUENCE [LARGE SCALE GENOMIC DNA]</scope>
    <source>
        <strain evidence="13 14">TBRC 17307</strain>
    </source>
</reference>
<feature type="domain" description="Homoserine dehydrogenase catalytic" evidence="11">
    <location>
        <begin position="166"/>
        <end position="344"/>
    </location>
</feature>
<dbReference type="InterPro" id="IPR036291">
    <property type="entry name" value="NAD(P)-bd_dom_sf"/>
</dbReference>
<dbReference type="EMBL" id="CP132507">
    <property type="protein sequence ID" value="WNO05506.1"/>
    <property type="molecule type" value="Genomic_DNA"/>
</dbReference>
<evidence type="ECO:0000256" key="3">
    <source>
        <dbReference type="ARBA" id="ARBA00006753"/>
    </source>
</evidence>
<name>A0ABZ0B298_9BURK</name>
<evidence type="ECO:0000256" key="4">
    <source>
        <dbReference type="ARBA" id="ARBA00013213"/>
    </source>
</evidence>
<comment type="pathway">
    <text evidence="2">Amino-acid biosynthesis; L-methionine biosynthesis via de novo pathway; L-homoserine from L-aspartate: step 3/3.</text>
</comment>
<proteinExistence type="inferred from homology"/>
<dbReference type="InterPro" id="IPR019811">
    <property type="entry name" value="HDH_CS"/>
</dbReference>
<feature type="domain" description="Aspartate/homoserine dehydrogenase NAD-binding" evidence="12">
    <location>
        <begin position="31"/>
        <end position="158"/>
    </location>
</feature>
<evidence type="ECO:0000256" key="10">
    <source>
        <dbReference type="RuleBase" id="RU004171"/>
    </source>
</evidence>
<dbReference type="SUPFAM" id="SSF55347">
    <property type="entry name" value="Glyceraldehyde-3-phosphate dehydrogenase-like, C-terminal domain"/>
    <property type="match status" value="1"/>
</dbReference>
<comment type="similarity">
    <text evidence="3 10">Belongs to the homoserine dehydrogenase family.</text>
</comment>
<keyword evidence="8 13" id="KW-0560">Oxidoreductase</keyword>
<sequence>MYQDHFNLSAGSPAGRAAPAAPAPLRVGLLGLGTVGGGTLAVLLRNAELIAARAGRRIEVRLVAVRNLPRAAATLAQLLGESSSARVQLTDDTQALIHNPEVDVVVEVMGGTTLARTLVLQAIANGKHVVTANKALLAEHGSEIFAAAQARGVVVAYEGAVAVSIPIIKALREGLTANRIEWVAGIINGTTNFILSAMRERGLSFATALAEAQALGYAEADPAFDVQGIDAAHKLTLLAANAFGVPPQLADVQVHGITGLDAADVAFAERWGYRVKLLGIAKRRGNALELRVHPTLLPTDHLLAQVHGSMNAVMVKSDAAGITLYYGAGAGAEPTGSAVIADLVDLTRSASLPPAQRVPALGFQSGALSAMPVVAADDVQNAFYVRLDLSRPDATLPRVLQALALAGVQVQRMEVLPHPADAVQPCLVLLTQPLALRELRPALQAVEAWPEVLGYANVLRVESLV</sequence>
<evidence type="ECO:0000256" key="6">
    <source>
        <dbReference type="ARBA" id="ARBA00022605"/>
    </source>
</evidence>
<dbReference type="Gene3D" id="3.40.50.720">
    <property type="entry name" value="NAD(P)-binding Rossmann-like Domain"/>
    <property type="match status" value="1"/>
</dbReference>
<evidence type="ECO:0000256" key="7">
    <source>
        <dbReference type="ARBA" id="ARBA00022697"/>
    </source>
</evidence>
<evidence type="ECO:0000313" key="14">
    <source>
        <dbReference type="Proteomes" id="UP001302257"/>
    </source>
</evidence>
<dbReference type="PANTHER" id="PTHR43331:SF1">
    <property type="entry name" value="HOMOSERINE DEHYDROGENASE"/>
    <property type="match status" value="1"/>
</dbReference>
<dbReference type="GO" id="GO:0004412">
    <property type="term" value="F:homoserine dehydrogenase activity"/>
    <property type="evidence" value="ECO:0007669"/>
    <property type="project" value="UniProtKB-EC"/>
</dbReference>
<evidence type="ECO:0000256" key="1">
    <source>
        <dbReference type="ARBA" id="ARBA00005056"/>
    </source>
</evidence>
<evidence type="ECO:0000256" key="8">
    <source>
        <dbReference type="ARBA" id="ARBA00023002"/>
    </source>
</evidence>
<evidence type="ECO:0000313" key="13">
    <source>
        <dbReference type="EMBL" id="WNO05506.1"/>
    </source>
</evidence>
<evidence type="ECO:0000259" key="12">
    <source>
        <dbReference type="Pfam" id="PF03447"/>
    </source>
</evidence>
<evidence type="ECO:0000256" key="2">
    <source>
        <dbReference type="ARBA" id="ARBA00005062"/>
    </source>
</evidence>
<dbReference type="SUPFAM" id="SSF51735">
    <property type="entry name" value="NAD(P)-binding Rossmann-fold domains"/>
    <property type="match status" value="1"/>
</dbReference>
<dbReference type="NCBIfam" id="NF004976">
    <property type="entry name" value="PRK06349.1"/>
    <property type="match status" value="1"/>
</dbReference>
<comment type="pathway">
    <text evidence="1">Amino-acid biosynthesis; L-threonine biosynthesis; L-threonine from L-aspartate: step 3/5.</text>
</comment>
<dbReference type="RefSeq" id="WP_313868269.1">
    <property type="nucleotide sequence ID" value="NZ_CP132507.1"/>
</dbReference>
<dbReference type="PROSITE" id="PS01042">
    <property type="entry name" value="HOMOSER_DHGENASE"/>
    <property type="match status" value="1"/>
</dbReference>
<dbReference type="Gene3D" id="3.30.360.10">
    <property type="entry name" value="Dihydrodipicolinate Reductase, domain 2"/>
    <property type="match status" value="1"/>
</dbReference>
<dbReference type="InterPro" id="IPR016204">
    <property type="entry name" value="HDH"/>
</dbReference>
<dbReference type="Proteomes" id="UP001302257">
    <property type="component" value="Chromosome"/>
</dbReference>
<keyword evidence="7" id="KW-0791">Threonine biosynthesis</keyword>
<dbReference type="PANTHER" id="PTHR43331">
    <property type="entry name" value="HOMOSERINE DEHYDROGENASE"/>
    <property type="match status" value="1"/>
</dbReference>
<dbReference type="Pfam" id="PF00742">
    <property type="entry name" value="Homoserine_dh"/>
    <property type="match status" value="1"/>
</dbReference>
<keyword evidence="14" id="KW-1185">Reference proteome</keyword>
<organism evidence="13 14">
    <name type="scientific">Rhodoferax mekongensis</name>
    <dbReference type="NCBI Taxonomy" id="3068341"/>
    <lineage>
        <taxon>Bacteria</taxon>
        <taxon>Pseudomonadati</taxon>
        <taxon>Pseudomonadota</taxon>
        <taxon>Betaproteobacteria</taxon>
        <taxon>Burkholderiales</taxon>
        <taxon>Comamonadaceae</taxon>
        <taxon>Rhodoferax</taxon>
    </lineage>
</organism>
<gene>
    <name evidence="13" type="ORF">RAN89_03480</name>
</gene>
<keyword evidence="6" id="KW-0028">Amino-acid biosynthesis</keyword>
<evidence type="ECO:0000256" key="5">
    <source>
        <dbReference type="ARBA" id="ARBA00013376"/>
    </source>
</evidence>
<dbReference type="Gene3D" id="3.30.70.260">
    <property type="match status" value="1"/>
</dbReference>
<evidence type="ECO:0000256" key="9">
    <source>
        <dbReference type="ARBA" id="ARBA00023167"/>
    </source>
</evidence>
<dbReference type="InterPro" id="IPR001342">
    <property type="entry name" value="HDH_cat"/>
</dbReference>
<dbReference type="PIRSF" id="PIRSF000098">
    <property type="entry name" value="Homoser_dehydrog"/>
    <property type="match status" value="1"/>
</dbReference>
<dbReference type="EC" id="1.1.1.3" evidence="4"/>
<dbReference type="Pfam" id="PF03447">
    <property type="entry name" value="NAD_binding_3"/>
    <property type="match status" value="1"/>
</dbReference>